<accession>A1RW97</accession>
<dbReference type="PROSITE" id="PS50893">
    <property type="entry name" value="ABC_TRANSPORTER_2"/>
    <property type="match status" value="2"/>
</dbReference>
<evidence type="ECO:0000256" key="7">
    <source>
        <dbReference type="ARBA" id="ARBA00023136"/>
    </source>
</evidence>
<dbReference type="GO" id="GO:0005524">
    <property type="term" value="F:ATP binding"/>
    <property type="evidence" value="ECO:0007669"/>
    <property type="project" value="UniProtKB-KW"/>
</dbReference>
<dbReference type="HOGENOM" id="CLU_000604_86_7_2"/>
<keyword evidence="11" id="KW-1185">Reference proteome</keyword>
<evidence type="ECO:0000313" key="10">
    <source>
        <dbReference type="EMBL" id="ABL77477.1"/>
    </source>
</evidence>
<dbReference type="InterPro" id="IPR003439">
    <property type="entry name" value="ABC_transporter-like_ATP-bd"/>
</dbReference>
<dbReference type="InterPro" id="IPR017871">
    <property type="entry name" value="ABC_transporter-like_CS"/>
</dbReference>
<gene>
    <name evidence="10" type="ordered locus">Tpen_0067</name>
</gene>
<dbReference type="CDD" id="cd03225">
    <property type="entry name" value="ABC_cobalt_CbiO_domain1"/>
    <property type="match status" value="2"/>
</dbReference>
<dbReference type="SUPFAM" id="SSF52540">
    <property type="entry name" value="P-loop containing nucleoside triphosphate hydrolases"/>
    <property type="match status" value="2"/>
</dbReference>
<evidence type="ECO:0000256" key="1">
    <source>
        <dbReference type="ARBA" id="ARBA00004202"/>
    </source>
</evidence>
<dbReference type="PANTHER" id="PTHR43553">
    <property type="entry name" value="HEAVY METAL TRANSPORTER"/>
    <property type="match status" value="1"/>
</dbReference>
<evidence type="ECO:0000259" key="9">
    <source>
        <dbReference type="PROSITE" id="PS50893"/>
    </source>
</evidence>
<dbReference type="EnsemblBacteria" id="ABL77477">
    <property type="protein sequence ID" value="ABL77477"/>
    <property type="gene ID" value="Tpen_0067"/>
</dbReference>
<protein>
    <submittedName>
        <fullName evidence="10">ABC transporter related</fullName>
    </submittedName>
</protein>
<feature type="domain" description="ABC transporter" evidence="9">
    <location>
        <begin position="273"/>
        <end position="496"/>
    </location>
</feature>
<comment type="subcellular location">
    <subcellularLocation>
        <location evidence="1">Cell membrane</location>
        <topology evidence="1">Peripheral membrane protein</topology>
    </subcellularLocation>
</comment>
<evidence type="ECO:0000256" key="4">
    <source>
        <dbReference type="ARBA" id="ARBA00022741"/>
    </source>
</evidence>
<dbReference type="GO" id="GO:0016887">
    <property type="term" value="F:ATP hydrolysis activity"/>
    <property type="evidence" value="ECO:0007669"/>
    <property type="project" value="InterPro"/>
</dbReference>
<dbReference type="InterPro" id="IPR003593">
    <property type="entry name" value="AAA+_ATPase"/>
</dbReference>
<dbReference type="AlphaFoldDB" id="A1RW97"/>
<evidence type="ECO:0000256" key="2">
    <source>
        <dbReference type="ARBA" id="ARBA00022448"/>
    </source>
</evidence>
<keyword evidence="3" id="KW-1003">Cell membrane</keyword>
<evidence type="ECO:0000256" key="6">
    <source>
        <dbReference type="ARBA" id="ARBA00022967"/>
    </source>
</evidence>
<name>A1RW97_THEPD</name>
<keyword evidence="5" id="KW-0067">ATP-binding</keyword>
<dbReference type="GO" id="GO:0043190">
    <property type="term" value="C:ATP-binding cassette (ABC) transporter complex"/>
    <property type="evidence" value="ECO:0007669"/>
    <property type="project" value="TreeGrafter"/>
</dbReference>
<dbReference type="SMART" id="SM00382">
    <property type="entry name" value="AAA"/>
    <property type="match status" value="2"/>
</dbReference>
<dbReference type="STRING" id="368408.Tpen_0067"/>
<dbReference type="GO" id="GO:0042626">
    <property type="term" value="F:ATPase-coupled transmembrane transporter activity"/>
    <property type="evidence" value="ECO:0007669"/>
    <property type="project" value="TreeGrafter"/>
</dbReference>
<keyword evidence="7" id="KW-0472">Membrane</keyword>
<dbReference type="PROSITE" id="PS00211">
    <property type="entry name" value="ABC_TRANSPORTER_1"/>
    <property type="match status" value="1"/>
</dbReference>
<sequence>MAEVLVNNLSVFYHSSGLQVLKGVSFQLDRGECLLLLGPTGSGKSTLLLTLAGAIPQVIPASVSGELSVGGKNPVEEGLLGMAGKVGLLFQDPEAQVVMPTVFEEVAFPMENLLEPPERIVARVGELLDLVSLKRYARSEVDTLSTGLKQKLALASVLAMDPEVFLLDEPTAHIDPRTAKEIYALVKRLKDEGKTFILVEHRVEYVAGIADKVLYLEDGRGVLARSIGELVEKVGAEKLVDAGVWIPPEYLPRKNPANPRTAGTPRENREPLVDVSSLEVRAGPEVILRDVSLRARRGEVTLVIGPNGSGKTTLLKAIAGLVRPSSGEVRVAGGRPSPRLVAFVAQIPDHQFTERTVVEEVASVLGGSRREERLRRARRVLEARGLGHLSDRVVYELSQGEKRLVSFVEMYMLDKPVYLLDEPTFGLDFKYSLTVARSIAELASSGKAVVVVTHDSWILPLLSPKVYGLSHGRIVFEGELPELLTKSDVWKYLNFEPPAPLKGLANIEEARIAVQEYAERLRNYGEVA</sequence>
<evidence type="ECO:0000313" key="11">
    <source>
        <dbReference type="Proteomes" id="UP000000641"/>
    </source>
</evidence>
<dbReference type="InterPro" id="IPR050095">
    <property type="entry name" value="ECF_ABC_transporter_ATP-bd"/>
</dbReference>
<keyword evidence="4" id="KW-0547">Nucleotide-binding</keyword>
<dbReference type="PANTHER" id="PTHR43553:SF27">
    <property type="entry name" value="ENERGY-COUPLING FACTOR TRANSPORTER ATP-BINDING PROTEIN ECFA2"/>
    <property type="match status" value="1"/>
</dbReference>
<dbReference type="KEGG" id="tpe:Tpen_0067"/>
<dbReference type="Pfam" id="PF00005">
    <property type="entry name" value="ABC_tran"/>
    <property type="match status" value="2"/>
</dbReference>
<dbReference type="EMBL" id="CP000505">
    <property type="protein sequence ID" value="ABL77477.1"/>
    <property type="molecule type" value="Genomic_DNA"/>
</dbReference>
<keyword evidence="2" id="KW-0813">Transport</keyword>
<keyword evidence="6" id="KW-1278">Translocase</keyword>
<feature type="domain" description="ABC transporter" evidence="9">
    <location>
        <begin position="6"/>
        <end position="243"/>
    </location>
</feature>
<reference evidence="11" key="1">
    <citation type="journal article" date="2008" name="J. Bacteriol.">
        <title>Genome sequence of Thermofilum pendens reveals an exceptional loss of biosynthetic pathways without genome reduction.</title>
        <authorList>
            <person name="Anderson I."/>
            <person name="Rodriguez J."/>
            <person name="Susanti D."/>
            <person name="Porat I."/>
            <person name="Reich C."/>
            <person name="Ulrich L.E."/>
            <person name="Elkins J.G."/>
            <person name="Mavromatis K."/>
            <person name="Lykidis A."/>
            <person name="Kim E."/>
            <person name="Thompson L.S."/>
            <person name="Nolan M."/>
            <person name="Land M."/>
            <person name="Copeland A."/>
            <person name="Lapidus A."/>
            <person name="Lucas S."/>
            <person name="Detter C."/>
            <person name="Zhulin I.B."/>
            <person name="Olsen G.J."/>
            <person name="Whitman W."/>
            <person name="Mukhopadhyay B."/>
            <person name="Bristow J."/>
            <person name="Kyrpides N."/>
        </authorList>
    </citation>
    <scope>NUCLEOTIDE SEQUENCE [LARGE SCALE GENOMIC DNA]</scope>
    <source>
        <strain evidence="11">DSM 2475 / Hrk 5</strain>
    </source>
</reference>
<evidence type="ECO:0000256" key="5">
    <source>
        <dbReference type="ARBA" id="ARBA00022840"/>
    </source>
</evidence>
<dbReference type="Gene3D" id="3.40.50.300">
    <property type="entry name" value="P-loop containing nucleotide triphosphate hydrolases"/>
    <property type="match status" value="2"/>
</dbReference>
<dbReference type="eggNOG" id="arCOG00188">
    <property type="taxonomic scope" value="Archaea"/>
</dbReference>
<evidence type="ECO:0000256" key="8">
    <source>
        <dbReference type="ARBA" id="ARBA00025157"/>
    </source>
</evidence>
<comment type="function">
    <text evidence="8">Probably part of an ABC transporter complex. Responsible for energy coupling to the transport system.</text>
</comment>
<dbReference type="InterPro" id="IPR015856">
    <property type="entry name" value="ABC_transpr_CbiO/EcfA_su"/>
</dbReference>
<dbReference type="Proteomes" id="UP000000641">
    <property type="component" value="Chromosome"/>
</dbReference>
<evidence type="ECO:0000256" key="3">
    <source>
        <dbReference type="ARBA" id="ARBA00022475"/>
    </source>
</evidence>
<dbReference type="InterPro" id="IPR027417">
    <property type="entry name" value="P-loop_NTPase"/>
</dbReference>
<proteinExistence type="predicted"/>
<organism evidence="10 11">
    <name type="scientific">Thermofilum pendens (strain DSM 2475 / Hrk 5)</name>
    <dbReference type="NCBI Taxonomy" id="368408"/>
    <lineage>
        <taxon>Archaea</taxon>
        <taxon>Thermoproteota</taxon>
        <taxon>Thermoprotei</taxon>
        <taxon>Thermofilales</taxon>
        <taxon>Thermofilaceae</taxon>
        <taxon>Thermofilum</taxon>
    </lineage>
</organism>